<dbReference type="AlphaFoldDB" id="A0A0V0T953"/>
<gene>
    <name evidence="1" type="ORF">T05_4126</name>
</gene>
<organism evidence="1 2">
    <name type="scientific">Trichinella murrelli</name>
    <dbReference type="NCBI Taxonomy" id="144512"/>
    <lineage>
        <taxon>Eukaryota</taxon>
        <taxon>Metazoa</taxon>
        <taxon>Ecdysozoa</taxon>
        <taxon>Nematoda</taxon>
        <taxon>Enoplea</taxon>
        <taxon>Dorylaimia</taxon>
        <taxon>Trichinellida</taxon>
        <taxon>Trichinellidae</taxon>
        <taxon>Trichinella</taxon>
    </lineage>
</organism>
<protein>
    <submittedName>
        <fullName evidence="1">Uncharacterized protein</fullName>
    </submittedName>
</protein>
<dbReference type="OrthoDB" id="5920280at2759"/>
<keyword evidence="2" id="KW-1185">Reference proteome</keyword>
<evidence type="ECO:0000313" key="2">
    <source>
        <dbReference type="Proteomes" id="UP000055048"/>
    </source>
</evidence>
<sequence length="133" mass="15623">MQQYKDSEQSDVRTWRSLHLIHSCGKLITELEVNSHLTSFEEKRSAKEASPQEEEIQTVKVLFNFAVIIPLFNHYSLFHSAVIMDIIEELDTHPSRLIRTQALEIRMNTITLLHSYPLLRLEDMIRNVTIYQV</sequence>
<dbReference type="EMBL" id="JYDJ01000428">
    <property type="protein sequence ID" value="KRX35567.1"/>
    <property type="molecule type" value="Genomic_DNA"/>
</dbReference>
<comment type="caution">
    <text evidence="1">The sequence shown here is derived from an EMBL/GenBank/DDBJ whole genome shotgun (WGS) entry which is preliminary data.</text>
</comment>
<evidence type="ECO:0000313" key="1">
    <source>
        <dbReference type="EMBL" id="KRX35567.1"/>
    </source>
</evidence>
<accession>A0A0V0T953</accession>
<reference evidence="1 2" key="1">
    <citation type="submission" date="2015-01" db="EMBL/GenBank/DDBJ databases">
        <title>Evolution of Trichinella species and genotypes.</title>
        <authorList>
            <person name="Korhonen P.K."/>
            <person name="Edoardo P."/>
            <person name="Giuseppe L.R."/>
            <person name="Gasser R.B."/>
        </authorList>
    </citation>
    <scope>NUCLEOTIDE SEQUENCE [LARGE SCALE GENOMIC DNA]</scope>
    <source>
        <strain evidence="1">ISS417</strain>
    </source>
</reference>
<proteinExistence type="predicted"/>
<name>A0A0V0T953_9BILA</name>
<dbReference type="Proteomes" id="UP000055048">
    <property type="component" value="Unassembled WGS sequence"/>
</dbReference>